<protein>
    <recommendedName>
        <fullName evidence="22">NAD(P) transhydrogenase, mitochondrial</fullName>
        <ecNumber evidence="5">7.1.1.1</ecNumber>
    </recommendedName>
    <alternativeName>
        <fullName evidence="23">Nicotinamide nucleotide transhydrogenase</fullName>
    </alternativeName>
</protein>
<dbReference type="GO" id="GO:0050661">
    <property type="term" value="F:NADP binding"/>
    <property type="evidence" value="ECO:0007669"/>
    <property type="project" value="TreeGrafter"/>
</dbReference>
<evidence type="ECO:0000256" key="3">
    <source>
        <dbReference type="ARBA" id="ARBA00005624"/>
    </source>
</evidence>
<dbReference type="Pfam" id="PF02233">
    <property type="entry name" value="PNTB"/>
    <property type="match status" value="1"/>
</dbReference>
<dbReference type="EC" id="7.1.1.1" evidence="5"/>
<evidence type="ECO:0000256" key="2">
    <source>
        <dbReference type="ARBA" id="ARBA00004429"/>
    </source>
</evidence>
<dbReference type="GO" id="GO:0005886">
    <property type="term" value="C:plasma membrane"/>
    <property type="evidence" value="ECO:0007669"/>
    <property type="project" value="UniProtKB-SubCell"/>
</dbReference>
<dbReference type="Proteomes" id="UP000799753">
    <property type="component" value="Unassembled WGS sequence"/>
</dbReference>
<evidence type="ECO:0000256" key="20">
    <source>
        <dbReference type="ARBA" id="ARBA00054910"/>
    </source>
</evidence>
<dbReference type="SUPFAM" id="SSF52283">
    <property type="entry name" value="Formate/glycerate dehydrogenase catalytic domain-like"/>
    <property type="match status" value="1"/>
</dbReference>
<dbReference type="NCBIfam" id="NF006942">
    <property type="entry name" value="PRK09424.1"/>
    <property type="match status" value="1"/>
</dbReference>
<dbReference type="GO" id="GO:0006740">
    <property type="term" value="P:NADPH regeneration"/>
    <property type="evidence" value="ECO:0007669"/>
    <property type="project" value="TreeGrafter"/>
</dbReference>
<dbReference type="NCBIfam" id="TIGR00561">
    <property type="entry name" value="pntA"/>
    <property type="match status" value="1"/>
</dbReference>
<dbReference type="SMART" id="SM01002">
    <property type="entry name" value="AlaDh_PNT_C"/>
    <property type="match status" value="1"/>
</dbReference>
<comment type="function">
    <text evidence="20">The transhydrogenation between NADH and NADP is coupled to respiration and ATP hydrolysis and functions as a proton pump across the membrane. May play a role in reactive oxygen species (ROS) detoxification in the adrenal gland.</text>
</comment>
<evidence type="ECO:0000256" key="11">
    <source>
        <dbReference type="ARBA" id="ARBA00022857"/>
    </source>
</evidence>
<feature type="transmembrane region" description="Helical" evidence="25">
    <location>
        <begin position="588"/>
        <end position="608"/>
    </location>
</feature>
<dbReference type="PROSITE" id="PS00837">
    <property type="entry name" value="ALADH_PNT_2"/>
    <property type="match status" value="1"/>
</dbReference>
<organism evidence="28 29">
    <name type="scientific">Massarina eburnea CBS 473.64</name>
    <dbReference type="NCBI Taxonomy" id="1395130"/>
    <lineage>
        <taxon>Eukaryota</taxon>
        <taxon>Fungi</taxon>
        <taxon>Dikarya</taxon>
        <taxon>Ascomycota</taxon>
        <taxon>Pezizomycotina</taxon>
        <taxon>Dothideomycetes</taxon>
        <taxon>Pleosporomycetidae</taxon>
        <taxon>Pleosporales</taxon>
        <taxon>Massarineae</taxon>
        <taxon>Massarinaceae</taxon>
        <taxon>Massarina</taxon>
    </lineage>
</organism>
<keyword evidence="8 25" id="KW-0812">Transmembrane</keyword>
<keyword evidence="18 25" id="KW-0472">Membrane</keyword>
<evidence type="ECO:0000256" key="25">
    <source>
        <dbReference type="SAM" id="Phobius"/>
    </source>
</evidence>
<dbReference type="SMART" id="SM01003">
    <property type="entry name" value="AlaDh_PNT_N"/>
    <property type="match status" value="1"/>
</dbReference>
<feature type="transmembrane region" description="Helical" evidence="25">
    <location>
        <begin position="529"/>
        <end position="548"/>
    </location>
</feature>
<evidence type="ECO:0000256" key="8">
    <source>
        <dbReference type="ARBA" id="ARBA00022692"/>
    </source>
</evidence>
<feature type="region of interest" description="Disordered" evidence="24">
    <location>
        <begin position="26"/>
        <end position="94"/>
    </location>
</feature>
<feature type="transmembrane region" description="Helical" evidence="25">
    <location>
        <begin position="679"/>
        <end position="698"/>
    </location>
</feature>
<dbReference type="InterPro" id="IPR008143">
    <property type="entry name" value="Ala_DH/PNT_CS2"/>
</dbReference>
<feature type="transmembrane region" description="Helical" evidence="25">
    <location>
        <begin position="704"/>
        <end position="723"/>
    </location>
</feature>
<dbReference type="SUPFAM" id="SSF52467">
    <property type="entry name" value="DHS-like NAD/FAD-binding domain"/>
    <property type="match status" value="1"/>
</dbReference>
<feature type="transmembrane region" description="Helical" evidence="25">
    <location>
        <begin position="560"/>
        <end position="582"/>
    </location>
</feature>
<dbReference type="PANTHER" id="PTHR10160:SF19">
    <property type="entry name" value="PROTON-TRANSLOCATING NAD(P)(+) TRANSHYDROGENASE"/>
    <property type="match status" value="1"/>
</dbReference>
<evidence type="ECO:0000256" key="9">
    <source>
        <dbReference type="ARBA" id="ARBA00022741"/>
    </source>
</evidence>
<evidence type="ECO:0000259" key="26">
    <source>
        <dbReference type="SMART" id="SM01002"/>
    </source>
</evidence>
<dbReference type="GO" id="GO:0016491">
    <property type="term" value="F:oxidoreductase activity"/>
    <property type="evidence" value="ECO:0007669"/>
    <property type="project" value="InterPro"/>
</dbReference>
<evidence type="ECO:0000256" key="6">
    <source>
        <dbReference type="ARBA" id="ARBA00022475"/>
    </source>
</evidence>
<dbReference type="Gene3D" id="3.40.50.720">
    <property type="entry name" value="NAD(P)-binding Rossmann-like Domain"/>
    <property type="match status" value="2"/>
</dbReference>
<evidence type="ECO:0000313" key="28">
    <source>
        <dbReference type="EMBL" id="KAF2646294.1"/>
    </source>
</evidence>
<keyword evidence="29" id="KW-1185">Reference proteome</keyword>
<comment type="subcellular location">
    <subcellularLocation>
        <location evidence="2">Cell inner membrane</location>
        <topology evidence="2">Multi-pass membrane protein</topology>
    </subcellularLocation>
    <subcellularLocation>
        <location evidence="1">Mitochondrion inner membrane</location>
        <topology evidence="1">Multi-pass membrane protein</topology>
        <orientation evidence="1">Matrix side</orientation>
    </subcellularLocation>
</comment>
<evidence type="ECO:0000256" key="19">
    <source>
        <dbReference type="ARBA" id="ARBA00048202"/>
    </source>
</evidence>
<evidence type="ECO:0000256" key="16">
    <source>
        <dbReference type="ARBA" id="ARBA00023027"/>
    </source>
</evidence>
<evidence type="ECO:0000313" key="29">
    <source>
        <dbReference type="Proteomes" id="UP000799753"/>
    </source>
</evidence>
<feature type="region of interest" description="Disordered" evidence="24">
    <location>
        <begin position="468"/>
        <end position="487"/>
    </location>
</feature>
<comment type="subunit">
    <text evidence="4">Homodimer.</text>
</comment>
<comment type="catalytic activity">
    <reaction evidence="19">
        <text>NAD(+) + NADPH + H(+)(in) = NADH + NADP(+) + H(+)(out)</text>
        <dbReference type="Rhea" id="RHEA:47992"/>
        <dbReference type="ChEBI" id="CHEBI:15378"/>
        <dbReference type="ChEBI" id="CHEBI:57540"/>
        <dbReference type="ChEBI" id="CHEBI:57783"/>
        <dbReference type="ChEBI" id="CHEBI:57945"/>
        <dbReference type="ChEBI" id="CHEBI:58349"/>
        <dbReference type="EC" id="7.1.1.1"/>
    </reaction>
</comment>
<dbReference type="PANTHER" id="PTHR10160">
    <property type="entry name" value="NAD(P) TRANSHYDROGENASE"/>
    <property type="match status" value="1"/>
</dbReference>
<evidence type="ECO:0000256" key="24">
    <source>
        <dbReference type="SAM" id="MobiDB-lite"/>
    </source>
</evidence>
<dbReference type="CDD" id="cd05304">
    <property type="entry name" value="Rubrum_tdh"/>
    <property type="match status" value="1"/>
</dbReference>
<keyword evidence="10" id="KW-0999">Mitochondrion inner membrane</keyword>
<keyword evidence="14 25" id="KW-1133">Transmembrane helix</keyword>
<keyword evidence="6" id="KW-1003">Cell membrane</keyword>
<keyword evidence="13" id="KW-1278">Translocase</keyword>
<evidence type="ECO:0000256" key="17">
    <source>
        <dbReference type="ARBA" id="ARBA00023128"/>
    </source>
</evidence>
<dbReference type="SUPFAM" id="SSF51735">
    <property type="entry name" value="NAD(P)-binding Rossmann-fold domains"/>
    <property type="match status" value="1"/>
</dbReference>
<feature type="domain" description="Alanine dehydrogenase/pyridine nucleotide transhydrogenase NAD(H)-binding" evidence="26">
    <location>
        <begin position="247"/>
        <end position="411"/>
    </location>
</feature>
<dbReference type="InterPro" id="IPR029035">
    <property type="entry name" value="DHS-like_NAD/FAD-binding_dom"/>
</dbReference>
<dbReference type="Pfam" id="PF05222">
    <property type="entry name" value="AlaDh_PNT_N"/>
    <property type="match status" value="1"/>
</dbReference>
<evidence type="ECO:0000256" key="15">
    <source>
        <dbReference type="ARBA" id="ARBA00022990"/>
    </source>
</evidence>
<evidence type="ECO:0000256" key="14">
    <source>
        <dbReference type="ARBA" id="ARBA00022989"/>
    </source>
</evidence>
<evidence type="ECO:0000256" key="22">
    <source>
        <dbReference type="ARBA" id="ARBA00074145"/>
    </source>
</evidence>
<keyword evidence="11" id="KW-0521">NADP</keyword>
<keyword evidence="7" id="KW-0997">Cell inner membrane</keyword>
<dbReference type="OrthoDB" id="37244at2759"/>
<feature type="transmembrane region" description="Helical" evidence="25">
    <location>
        <begin position="887"/>
        <end position="909"/>
    </location>
</feature>
<evidence type="ECO:0000256" key="5">
    <source>
        <dbReference type="ARBA" id="ARBA00012943"/>
    </source>
</evidence>
<feature type="transmembrane region" description="Helical" evidence="25">
    <location>
        <begin position="654"/>
        <end position="672"/>
    </location>
</feature>
<proteinExistence type="inferred from homology"/>
<dbReference type="InterPro" id="IPR026255">
    <property type="entry name" value="NADP_transhyd_a"/>
</dbReference>
<feature type="transmembrane region" description="Helical" evidence="25">
    <location>
        <begin position="863"/>
        <end position="881"/>
    </location>
</feature>
<evidence type="ECO:0000256" key="7">
    <source>
        <dbReference type="ARBA" id="ARBA00022519"/>
    </source>
</evidence>
<keyword evidence="12" id="KW-0809">Transit peptide</keyword>
<dbReference type="InterPro" id="IPR034300">
    <property type="entry name" value="PNTB-like"/>
</dbReference>
<evidence type="ECO:0000259" key="27">
    <source>
        <dbReference type="SMART" id="SM01003"/>
    </source>
</evidence>
<dbReference type="Pfam" id="PF01262">
    <property type="entry name" value="AlaDh_PNT_C"/>
    <property type="match status" value="1"/>
</dbReference>
<feature type="transmembrane region" description="Helical" evidence="25">
    <location>
        <begin position="833"/>
        <end position="851"/>
    </location>
</feature>
<dbReference type="FunFam" id="3.40.50.1220:FF:000002">
    <property type="entry name" value="NAD(P) transhydrogenase subunit beta"/>
    <property type="match status" value="1"/>
</dbReference>
<keyword evidence="9" id="KW-0547">Nucleotide-binding</keyword>
<comment type="similarity">
    <text evidence="21">In the C-terminal section; belongs to the PNT beta subunit family.</text>
</comment>
<sequence>MSSPSWLAGYRAAFRPRGSLRLCAQPTQTQAATFSSTRPTPHDGSAKGSTRVQRANASTRSLARPRPYASISAASDAHDEEIPTTPPFTAGPYSTLTIGVPKESYPGERRVAITPANVQLLLKKAFSRVLVERGAGQEAQFTDEAYEQAGAHTVDRRSVFSESDILLKVRALSTDGVDSEVDAIREGATVLSFLYPVQNRAVVERIASRKATAFAMDMVPRISRAQVFDALSSMANIAGYKAVLEASNHFGRFLTGQVTAAGKIPPCKVLVIGAGVAGLSAIATARRMGAIVRGFDTRSAAREQVQSLGAEFIEVELQEEGGGAGGYAKEMSKEFIEAEMKLFYDQCREVDIVITTALIPGKPAPKLITKAMLGAMKPGSIVVDLASEAGGNCEATVPGKLAKYQNVTVIGYTDLPSRLPTQSSTLYSNNITKLLLSLVPEDKKEKYYDVDLKDEVTRGAIVTYNGQILPPAPRPAPPPAPPSKAPSAADQVANIVALTPWQNQTREVARVSAAMTAVVALGKYTGPMFMGNAFTFALASLIGYRVVWGVAPALHSPLMSVTNAISGMVGIGGLFVMGGGYFPETIPQFLGALSVLLAFVNVSGGFVITKRMLDMFRRPTDPAEYPWLYAIPAVLFGGGYVASVGSGMAGLVQAGYLVSSVLCVASLSGLGSQTTARRGNLLGILGVFSGILASLAAVGFTPDVLAQFAGVAAVGTVAGLAIGRRITPTSLPQTVAALHSVVGLAAVLTSIGSVLGHGGAEISTLHMVSAYLGVLIGGVTFTGSIVAFLKLAAKISSRPLVLPGRHVINSTLLGANMATMGAFLTYAPGAPLIGAACLTANAALSFIKGYTTTAAIGGADMPVVITVLNAYSGFALVAEGFMLDNSLLTTVGALIGVSGSILSYIMCVAMNRSLTNVLFGGIASTPQTQAKIEGEITKTTAEETADALANAENVIIVVGYGMAVAKAQYAISEFVKQLRAKGVNVRFAIHPVAGRMPGQCNVLLAEASVPYDIVLEMDEINDDFGETDVTLVIGANDTVNPIALEPGSAIAGMPVLHAWKSKHVVIMKRGMASGYADVPNPMFFMENTKMLFGDANDSCNAIKQVLEEKK</sequence>
<gene>
    <name evidence="28" type="ORF">P280DRAFT_525032</name>
</gene>
<keyword evidence="15" id="KW-0007">Acetylation</keyword>
<dbReference type="Pfam" id="PF12769">
    <property type="entry name" value="PNTB_4TM"/>
    <property type="match status" value="1"/>
</dbReference>
<feature type="compositionally biased region" description="Pro residues" evidence="24">
    <location>
        <begin position="470"/>
        <end position="484"/>
    </location>
</feature>
<evidence type="ECO:0000256" key="1">
    <source>
        <dbReference type="ARBA" id="ARBA00004292"/>
    </source>
</evidence>
<dbReference type="InterPro" id="IPR024605">
    <property type="entry name" value="NADP_transhyd_a_C"/>
</dbReference>
<reference evidence="28" key="1">
    <citation type="journal article" date="2020" name="Stud. Mycol.">
        <title>101 Dothideomycetes genomes: a test case for predicting lifestyles and emergence of pathogens.</title>
        <authorList>
            <person name="Haridas S."/>
            <person name="Albert R."/>
            <person name="Binder M."/>
            <person name="Bloem J."/>
            <person name="Labutti K."/>
            <person name="Salamov A."/>
            <person name="Andreopoulos B."/>
            <person name="Baker S."/>
            <person name="Barry K."/>
            <person name="Bills G."/>
            <person name="Bluhm B."/>
            <person name="Cannon C."/>
            <person name="Castanera R."/>
            <person name="Culley D."/>
            <person name="Daum C."/>
            <person name="Ezra D."/>
            <person name="Gonzalez J."/>
            <person name="Henrissat B."/>
            <person name="Kuo A."/>
            <person name="Liang C."/>
            <person name="Lipzen A."/>
            <person name="Lutzoni F."/>
            <person name="Magnuson J."/>
            <person name="Mondo S."/>
            <person name="Nolan M."/>
            <person name="Ohm R."/>
            <person name="Pangilinan J."/>
            <person name="Park H.-J."/>
            <person name="Ramirez L."/>
            <person name="Alfaro M."/>
            <person name="Sun H."/>
            <person name="Tritt A."/>
            <person name="Yoshinaga Y."/>
            <person name="Zwiers L.-H."/>
            <person name="Turgeon B."/>
            <person name="Goodwin S."/>
            <person name="Spatafora J."/>
            <person name="Crous P."/>
            <person name="Grigoriev I."/>
        </authorList>
    </citation>
    <scope>NUCLEOTIDE SEQUENCE</scope>
    <source>
        <strain evidence="28">CBS 473.64</strain>
    </source>
</reference>
<evidence type="ECO:0000256" key="21">
    <source>
        <dbReference type="ARBA" id="ARBA00061558"/>
    </source>
</evidence>
<dbReference type="GO" id="GO:0005743">
    <property type="term" value="C:mitochondrial inner membrane"/>
    <property type="evidence" value="ECO:0007669"/>
    <property type="project" value="UniProtKB-SubCell"/>
</dbReference>
<evidence type="ECO:0000256" key="10">
    <source>
        <dbReference type="ARBA" id="ARBA00022792"/>
    </source>
</evidence>
<dbReference type="FunFam" id="3.40.50.720:FF:000028">
    <property type="entry name" value="NAD(P) transhydrogenase subunit alpha"/>
    <property type="match status" value="1"/>
</dbReference>
<evidence type="ECO:0000256" key="4">
    <source>
        <dbReference type="ARBA" id="ARBA00011738"/>
    </source>
</evidence>
<evidence type="ECO:0000256" key="23">
    <source>
        <dbReference type="ARBA" id="ARBA00079255"/>
    </source>
</evidence>
<dbReference type="EMBL" id="MU006776">
    <property type="protein sequence ID" value="KAF2646294.1"/>
    <property type="molecule type" value="Genomic_DNA"/>
</dbReference>
<dbReference type="InterPro" id="IPR036291">
    <property type="entry name" value="NAD(P)-bd_dom_sf"/>
</dbReference>
<dbReference type="InterPro" id="IPR007886">
    <property type="entry name" value="AlaDH/PNT_N"/>
</dbReference>
<evidence type="ECO:0000256" key="13">
    <source>
        <dbReference type="ARBA" id="ARBA00022967"/>
    </source>
</evidence>
<evidence type="ECO:0000256" key="12">
    <source>
        <dbReference type="ARBA" id="ARBA00022946"/>
    </source>
</evidence>
<feature type="compositionally biased region" description="Polar residues" evidence="24">
    <location>
        <begin position="26"/>
        <end position="39"/>
    </location>
</feature>
<evidence type="ECO:0000256" key="18">
    <source>
        <dbReference type="ARBA" id="ARBA00023136"/>
    </source>
</evidence>
<name>A0A6A6SJ93_9PLEO</name>
<accession>A0A6A6SJ93</accession>
<feature type="domain" description="Alanine dehydrogenase/pyridine nucleotide transhydrogenase N-terminal" evidence="27">
    <location>
        <begin position="99"/>
        <end position="238"/>
    </location>
</feature>
<comment type="similarity">
    <text evidence="3">In the N-terminal section; belongs to the AlaDH/PNT family.</text>
</comment>
<keyword evidence="17" id="KW-0496">Mitochondrion</keyword>
<dbReference type="InterPro" id="IPR007698">
    <property type="entry name" value="AlaDH/PNT_NAD(H)-bd"/>
</dbReference>
<dbReference type="GO" id="GO:0008750">
    <property type="term" value="F:proton-translocating NAD(P)+ transhydrogenase activity"/>
    <property type="evidence" value="ECO:0007669"/>
    <property type="project" value="UniProtKB-EC"/>
</dbReference>
<keyword evidence="16" id="KW-0520">NAD</keyword>
<feature type="transmembrane region" description="Helical" evidence="25">
    <location>
        <begin position="735"/>
        <end position="756"/>
    </location>
</feature>
<feature type="transmembrane region" description="Helical" evidence="25">
    <location>
        <begin position="768"/>
        <end position="789"/>
    </location>
</feature>
<feature type="transmembrane region" description="Helical" evidence="25">
    <location>
        <begin position="628"/>
        <end position="648"/>
    </location>
</feature>
<dbReference type="Gene3D" id="3.40.50.1220">
    <property type="entry name" value="TPP-binding domain"/>
    <property type="match status" value="1"/>
</dbReference>
<dbReference type="AlphaFoldDB" id="A0A6A6SJ93"/>
<feature type="compositionally biased region" description="Polar residues" evidence="24">
    <location>
        <begin position="47"/>
        <end position="61"/>
    </location>
</feature>